<dbReference type="Proteomes" id="UP000094801">
    <property type="component" value="Unassembled WGS sequence"/>
</dbReference>
<gene>
    <name evidence="1" type="ORF">CANARDRAFT_175342</name>
</gene>
<organism evidence="1 2">
    <name type="scientific">[Candida] arabinofermentans NRRL YB-2248</name>
    <dbReference type="NCBI Taxonomy" id="983967"/>
    <lineage>
        <taxon>Eukaryota</taxon>
        <taxon>Fungi</taxon>
        <taxon>Dikarya</taxon>
        <taxon>Ascomycota</taxon>
        <taxon>Saccharomycotina</taxon>
        <taxon>Pichiomycetes</taxon>
        <taxon>Pichiales</taxon>
        <taxon>Pichiaceae</taxon>
        <taxon>Ogataea</taxon>
        <taxon>Ogataea/Candida clade</taxon>
    </lineage>
</organism>
<keyword evidence="2" id="KW-1185">Reference proteome</keyword>
<accession>A0A1E4T404</accession>
<sequence>MGNINNEASQKLISLVNSATDIKCQIKHDSGHRIFTAAFKRWFNKESKRRVE</sequence>
<protein>
    <submittedName>
        <fullName evidence="1">Uncharacterized protein</fullName>
    </submittedName>
</protein>
<name>A0A1E4T404_9ASCO</name>
<proteinExistence type="predicted"/>
<dbReference type="AlphaFoldDB" id="A0A1E4T404"/>
<evidence type="ECO:0000313" key="2">
    <source>
        <dbReference type="Proteomes" id="UP000094801"/>
    </source>
</evidence>
<evidence type="ECO:0000313" key="1">
    <source>
        <dbReference type="EMBL" id="ODV86452.1"/>
    </source>
</evidence>
<reference evidence="2" key="1">
    <citation type="submission" date="2016-04" db="EMBL/GenBank/DDBJ databases">
        <title>Comparative genomics of biotechnologically important yeasts.</title>
        <authorList>
            <consortium name="DOE Joint Genome Institute"/>
            <person name="Riley R."/>
            <person name="Haridas S."/>
            <person name="Wolfe K.H."/>
            <person name="Lopes M.R."/>
            <person name="Hittinger C.T."/>
            <person name="Goker M."/>
            <person name="Salamov A."/>
            <person name="Wisecaver J."/>
            <person name="Long T.M."/>
            <person name="Aerts A.L."/>
            <person name="Barry K."/>
            <person name="Choi C."/>
            <person name="Clum A."/>
            <person name="Coughlan A.Y."/>
            <person name="Deshpande S."/>
            <person name="Douglass A.P."/>
            <person name="Hanson S.J."/>
            <person name="Klenk H.-P."/>
            <person name="Labutti K."/>
            <person name="Lapidus A."/>
            <person name="Lindquist E."/>
            <person name="Lipzen A."/>
            <person name="Meier-Kolthoff J.P."/>
            <person name="Ohm R.A."/>
            <person name="Otillar R.P."/>
            <person name="Pangilinan J."/>
            <person name="Peng Y."/>
            <person name="Rokas A."/>
            <person name="Rosa C.A."/>
            <person name="Scheuner C."/>
            <person name="Sibirny A.A."/>
            <person name="Slot J.C."/>
            <person name="Stielow J.B."/>
            <person name="Sun H."/>
            <person name="Kurtzman C.P."/>
            <person name="Blackwell M."/>
            <person name="Grigoriev I.V."/>
            <person name="Jeffries T.W."/>
        </authorList>
    </citation>
    <scope>NUCLEOTIDE SEQUENCE [LARGE SCALE GENOMIC DNA]</scope>
    <source>
        <strain evidence="2">NRRL YB-2248</strain>
    </source>
</reference>
<dbReference type="EMBL" id="KV453850">
    <property type="protein sequence ID" value="ODV86452.1"/>
    <property type="molecule type" value="Genomic_DNA"/>
</dbReference>